<evidence type="ECO:0000313" key="5">
    <source>
        <dbReference type="Proteomes" id="UP000516173"/>
    </source>
</evidence>
<comment type="similarity">
    <text evidence="1">Belongs to the NmrA-type oxidoreductase family.</text>
</comment>
<dbReference type="Pfam" id="PF05368">
    <property type="entry name" value="NmrA"/>
    <property type="match status" value="1"/>
</dbReference>
<evidence type="ECO:0000259" key="3">
    <source>
        <dbReference type="Pfam" id="PF05368"/>
    </source>
</evidence>
<dbReference type="RefSeq" id="WP_187687644.1">
    <property type="nucleotide sequence ID" value="NZ_AP023396.1"/>
</dbReference>
<dbReference type="KEGG" id="nwl:NWFMUON74_21470"/>
<dbReference type="InterPro" id="IPR051164">
    <property type="entry name" value="NmrA-like_oxidored"/>
</dbReference>
<sequence>MSESNGPILVTGATGKQGGATARHLLAHGHPVRALVRDTETAAARELSRLGAELVAGDFDAPATLRTAVAGARGVFAVPPSPMDPTSDAKDLEARRGVHLVEAARAAGVDHFVFTGIGSFSGGERIAAGKDAIEQAVIAGGMRYTLLRPVRFMENYLVRGAPIDGISGGVHRHLFAPDHPVQMIAVDDIGVIAALAFAEPERFHGRILELAGDEQTPTAATARISEATGIPVRYHQLTGPEVAALGEPIASVARLVGDGGAGWHADIQALRVIHPGLRTFADWLAETGAAQLKSLLDGSSTG</sequence>
<dbReference type="PANTHER" id="PTHR42748:SF7">
    <property type="entry name" value="NMRA LIKE REDOX SENSOR 1-RELATED"/>
    <property type="match status" value="1"/>
</dbReference>
<dbReference type="EMBL" id="AP023396">
    <property type="protein sequence ID" value="BCK54375.1"/>
    <property type="molecule type" value="Genomic_DNA"/>
</dbReference>
<protein>
    <submittedName>
        <fullName evidence="4">NmrA family transcriptional regulator</fullName>
    </submittedName>
</protein>
<dbReference type="Proteomes" id="UP000516173">
    <property type="component" value="Chromosome"/>
</dbReference>
<dbReference type="GeneID" id="80346707"/>
<dbReference type="InterPro" id="IPR008030">
    <property type="entry name" value="NmrA-like"/>
</dbReference>
<dbReference type="Gene3D" id="3.90.25.10">
    <property type="entry name" value="UDP-galactose 4-epimerase, domain 1"/>
    <property type="match status" value="1"/>
</dbReference>
<keyword evidence="2" id="KW-0521">NADP</keyword>
<evidence type="ECO:0000256" key="1">
    <source>
        <dbReference type="ARBA" id="ARBA00006328"/>
    </source>
</evidence>
<organism evidence="4 5">
    <name type="scientific">Nocardia wallacei</name>
    <dbReference type="NCBI Taxonomy" id="480035"/>
    <lineage>
        <taxon>Bacteria</taxon>
        <taxon>Bacillati</taxon>
        <taxon>Actinomycetota</taxon>
        <taxon>Actinomycetes</taxon>
        <taxon>Mycobacteriales</taxon>
        <taxon>Nocardiaceae</taxon>
        <taxon>Nocardia</taxon>
    </lineage>
</organism>
<evidence type="ECO:0000313" key="4">
    <source>
        <dbReference type="EMBL" id="BCK54375.1"/>
    </source>
</evidence>
<dbReference type="InterPro" id="IPR036291">
    <property type="entry name" value="NAD(P)-bd_dom_sf"/>
</dbReference>
<dbReference type="SUPFAM" id="SSF51735">
    <property type="entry name" value="NAD(P)-binding Rossmann-fold domains"/>
    <property type="match status" value="1"/>
</dbReference>
<evidence type="ECO:0000256" key="2">
    <source>
        <dbReference type="ARBA" id="ARBA00022857"/>
    </source>
</evidence>
<accession>A0A7G1KGX8</accession>
<gene>
    <name evidence="4" type="ORF">NWFMUON74_21470</name>
</gene>
<dbReference type="PANTHER" id="PTHR42748">
    <property type="entry name" value="NITROGEN METABOLITE REPRESSION PROTEIN NMRA FAMILY MEMBER"/>
    <property type="match status" value="1"/>
</dbReference>
<keyword evidence="5" id="KW-1185">Reference proteome</keyword>
<dbReference type="Gene3D" id="3.40.50.720">
    <property type="entry name" value="NAD(P)-binding Rossmann-like Domain"/>
    <property type="match status" value="1"/>
</dbReference>
<proteinExistence type="inferred from homology"/>
<feature type="domain" description="NmrA-like" evidence="3">
    <location>
        <begin position="7"/>
        <end position="243"/>
    </location>
</feature>
<name>A0A7G1KGX8_9NOCA</name>
<reference evidence="4 5" key="1">
    <citation type="submission" date="2020-08" db="EMBL/GenBank/DDBJ databases">
        <title>Genome Sequencing of Nocardia wallacei strain FMUON74 and assembly.</title>
        <authorList>
            <person name="Toyokawa M."/>
            <person name="Uesaka K."/>
        </authorList>
    </citation>
    <scope>NUCLEOTIDE SEQUENCE [LARGE SCALE GENOMIC DNA]</scope>
    <source>
        <strain evidence="4 5">FMUON74</strain>
    </source>
</reference>
<dbReference type="CDD" id="cd05251">
    <property type="entry name" value="NmrA_like_SDR_a"/>
    <property type="match status" value="1"/>
</dbReference>
<dbReference type="AlphaFoldDB" id="A0A7G1KGX8"/>